<accession>A0A125MGH3</accession>
<dbReference type="RefSeq" id="WP_060385274.1">
    <property type="nucleotide sequence ID" value="NZ_LRGC01000002.1"/>
</dbReference>
<dbReference type="EC" id="2.4.1.8" evidence="6"/>
<dbReference type="GO" id="GO:0004553">
    <property type="term" value="F:hydrolase activity, hydrolyzing O-glycosyl compounds"/>
    <property type="evidence" value="ECO:0007669"/>
    <property type="project" value="TreeGrafter"/>
</dbReference>
<dbReference type="PATRIC" id="fig|46506.5.peg.729"/>
<sequence>MKKYLKTDEWNIIEDSFQADRMRWSESIFSLGNGRFGQRGHFEEPYSSDSYRGAFVAGITFLDKTRVGWWKNGFPQFYTRIPNAPDWSSISLRLIDEELDLAQWDVDSFNRRLDMKAGISYRDAEVTSPRGNKLRLHVEHIANMAHPNLCLIKYSVTSVNYTGKVSLVPILDGDTANPVRHPDEKIWNILRSGTTNDCAYLWTQTRREDAQICYAMTYRFFKNNKETFANPIRIEKEKQAGFSVGTEVKPGDTVTLVKYIAIASSLYYERQDLIEASVAEARNAQSTGWDALEQEHRNAWQEIWDETDVSIEGDPEAQQGIRYNIFQLYQTYRGDDPRLNIGPKGFTGEKYGGNTYWNTELCCVPFFLLSTPKKIAENLLIYRYKQLPKAIENARKLGFDHGAALFPQVTSNGEECHSEWEITFEEVHRNNMIVYAILQHATLTGTLDYIAHYGLEVMIAVSRFWSQRVSFSQPKQKYVILGVTGPDEYENNVNNNWYTNYSCMRCLETTLSFLEIIARQYPDEYARICSITNLNYTEESERWRDIIERMYLPEDPERGIFIQNDGYMDKVLQSTDAIPAGERPINQYWSWDRILRSCYIKQSDVLLGLYLYYFNFDRETIRRNFEFYEPMTVHESSLSPHIHSILAARIGKVEKAYQLFLHATRLDLDDYNNEGDQGLHITSMPGSWLAVVRGFAGLQIQGGTLKIEPVIPEKWSGYSFKVNYLGNTLHIQVGKEIKISLTAGKQLNIQVYQNVYELKQGLDLTVNRKDLS</sequence>
<dbReference type="InterPro" id="IPR005196">
    <property type="entry name" value="Glyco_hydro_65_N"/>
</dbReference>
<feature type="domain" description="Glycoside hydrolase family 65 C-terminal" evidence="4">
    <location>
        <begin position="699"/>
        <end position="758"/>
    </location>
</feature>
<dbReference type="GO" id="GO:0050082">
    <property type="term" value="F:maltose phosphorylase activity"/>
    <property type="evidence" value="ECO:0007669"/>
    <property type="project" value="UniProtKB-EC"/>
</dbReference>
<dbReference type="Gene3D" id="2.70.98.40">
    <property type="entry name" value="Glycoside hydrolase, family 65, N-terminal domain"/>
    <property type="match status" value="1"/>
</dbReference>
<dbReference type="GO" id="GO:0005975">
    <property type="term" value="P:carbohydrate metabolic process"/>
    <property type="evidence" value="ECO:0007669"/>
    <property type="project" value="InterPro"/>
</dbReference>
<dbReference type="NCBIfam" id="NF010380">
    <property type="entry name" value="PRK13807.1"/>
    <property type="match status" value="1"/>
</dbReference>
<evidence type="ECO:0000259" key="5">
    <source>
        <dbReference type="Pfam" id="PF03636"/>
    </source>
</evidence>
<dbReference type="InterPro" id="IPR005195">
    <property type="entry name" value="Glyco_hydro_65_M"/>
</dbReference>
<keyword evidence="6" id="KW-0328">Glycosyltransferase</keyword>
<dbReference type="GO" id="GO:0030246">
    <property type="term" value="F:carbohydrate binding"/>
    <property type="evidence" value="ECO:0007669"/>
    <property type="project" value="InterPro"/>
</dbReference>
<proteinExistence type="inferred from homology"/>
<keyword evidence="7" id="KW-1185">Reference proteome</keyword>
<dbReference type="PIRSF" id="PIRSF036289">
    <property type="entry name" value="Glycosyl_hydrolase_malt_phosph"/>
    <property type="match status" value="1"/>
</dbReference>
<organism evidence="6 7">
    <name type="scientific">Bacteroides stercoris</name>
    <dbReference type="NCBI Taxonomy" id="46506"/>
    <lineage>
        <taxon>Bacteria</taxon>
        <taxon>Pseudomonadati</taxon>
        <taxon>Bacteroidota</taxon>
        <taxon>Bacteroidia</taxon>
        <taxon>Bacteroidales</taxon>
        <taxon>Bacteroidaceae</taxon>
        <taxon>Bacteroides</taxon>
    </lineage>
</organism>
<dbReference type="Gene3D" id="2.60.420.10">
    <property type="entry name" value="Maltose phosphorylase, domain 3"/>
    <property type="match status" value="1"/>
</dbReference>
<dbReference type="InterPro" id="IPR008928">
    <property type="entry name" value="6-hairpin_glycosidase_sf"/>
</dbReference>
<dbReference type="Pfam" id="PF03636">
    <property type="entry name" value="Glyco_hydro_65N"/>
    <property type="match status" value="1"/>
</dbReference>
<evidence type="ECO:0000256" key="1">
    <source>
        <dbReference type="ARBA" id="ARBA00006768"/>
    </source>
</evidence>
<evidence type="ECO:0000256" key="2">
    <source>
        <dbReference type="PIRSR" id="PIRSR036289-50"/>
    </source>
</evidence>
<dbReference type="InterPro" id="IPR012341">
    <property type="entry name" value="6hp_glycosidase-like_sf"/>
</dbReference>
<dbReference type="Pfam" id="PF03632">
    <property type="entry name" value="Glyco_hydro_65m"/>
    <property type="match status" value="1"/>
</dbReference>
<name>A0A125MGH3_BACSE</name>
<dbReference type="PANTHER" id="PTHR11051">
    <property type="entry name" value="GLYCOSYL HYDROLASE-RELATED"/>
    <property type="match status" value="1"/>
</dbReference>
<feature type="domain" description="Glycoside hydrolase family 65 N-terminal" evidence="5">
    <location>
        <begin position="14"/>
        <end position="265"/>
    </location>
</feature>
<evidence type="ECO:0000259" key="3">
    <source>
        <dbReference type="Pfam" id="PF03632"/>
    </source>
</evidence>
<dbReference type="EMBL" id="LRGC01000002">
    <property type="protein sequence ID" value="KWR57224.1"/>
    <property type="molecule type" value="Genomic_DNA"/>
</dbReference>
<protein>
    <submittedName>
        <fullName evidence="6">Maltose phosphorylase</fullName>
        <ecNumber evidence="6">2.4.1.8</ecNumber>
    </submittedName>
</protein>
<evidence type="ECO:0000259" key="4">
    <source>
        <dbReference type="Pfam" id="PF03633"/>
    </source>
</evidence>
<dbReference type="PANTHER" id="PTHR11051:SF14">
    <property type="entry name" value="MALTOSE PHOSPHORYLASE"/>
    <property type="match status" value="1"/>
</dbReference>
<dbReference type="STRING" id="46506.AA415_00681"/>
<dbReference type="Pfam" id="PF03633">
    <property type="entry name" value="Glyco_hydro_65C"/>
    <property type="match status" value="1"/>
</dbReference>
<comment type="similarity">
    <text evidence="1">Belongs to the glycosyl hydrolase 65 family.</text>
</comment>
<dbReference type="AlphaFoldDB" id="A0A125MGH3"/>
<dbReference type="InterPro" id="IPR037018">
    <property type="entry name" value="GH65_N"/>
</dbReference>
<dbReference type="InterPro" id="IPR011013">
    <property type="entry name" value="Gal_mutarotase_sf_dom"/>
</dbReference>
<gene>
    <name evidence="6" type="primary">malP_1</name>
    <name evidence="6" type="ORF">AA415_00681</name>
</gene>
<dbReference type="SUPFAM" id="SSF48208">
    <property type="entry name" value="Six-hairpin glycosidases"/>
    <property type="match status" value="1"/>
</dbReference>
<dbReference type="SUPFAM" id="SSF74650">
    <property type="entry name" value="Galactose mutarotase-like"/>
    <property type="match status" value="1"/>
</dbReference>
<dbReference type="Gene3D" id="1.50.10.10">
    <property type="match status" value="1"/>
</dbReference>
<reference evidence="6 7" key="1">
    <citation type="journal article" date="2016" name="BMC Genomics">
        <title>Type VI secretion systems of human gut Bacteroidales segregate into three genetic architectures, two of which are contained on mobile genetic elements.</title>
        <authorList>
            <person name="Coyne M.J."/>
            <person name="Roelofs K.G."/>
            <person name="Comstock L.E."/>
        </authorList>
    </citation>
    <scope>NUCLEOTIDE SEQUENCE [LARGE SCALE GENOMIC DNA]</scope>
    <source>
        <strain evidence="6 7">CL09T03C01</strain>
    </source>
</reference>
<dbReference type="InterPro" id="IPR017045">
    <property type="entry name" value="Malt_Pase/Glycosyl_Hdrlase"/>
</dbReference>
<feature type="domain" description="Glycoside hydrolase family 65 central catalytic" evidence="3">
    <location>
        <begin position="322"/>
        <end position="688"/>
    </location>
</feature>
<feature type="active site" description="Proton donor" evidence="2">
    <location>
        <position position="488"/>
    </location>
</feature>
<comment type="caution">
    <text evidence="6">The sequence shown here is derived from an EMBL/GenBank/DDBJ whole genome shotgun (WGS) entry which is preliminary data.</text>
</comment>
<evidence type="ECO:0000313" key="6">
    <source>
        <dbReference type="EMBL" id="KWR57224.1"/>
    </source>
</evidence>
<keyword evidence="6" id="KW-0808">Transferase</keyword>
<dbReference type="Proteomes" id="UP000056419">
    <property type="component" value="Unassembled WGS sequence"/>
</dbReference>
<dbReference type="InterPro" id="IPR005194">
    <property type="entry name" value="Glyco_hydro_65_C"/>
</dbReference>
<evidence type="ECO:0000313" key="7">
    <source>
        <dbReference type="Proteomes" id="UP000056419"/>
    </source>
</evidence>